<feature type="region of interest" description="Disordered" evidence="10">
    <location>
        <begin position="247"/>
        <end position="270"/>
    </location>
</feature>
<keyword evidence="1 9" id="KW-0217">Developmental protein</keyword>
<feature type="compositionally biased region" description="Polar residues" evidence="10">
    <location>
        <begin position="358"/>
        <end position="377"/>
    </location>
</feature>
<dbReference type="InterPro" id="IPR001774">
    <property type="entry name" value="DSL"/>
</dbReference>
<feature type="region of interest" description="Disordered" evidence="10">
    <location>
        <begin position="355"/>
        <end position="377"/>
    </location>
</feature>
<name>A0A7E6FBU9_9MOLL</name>
<dbReference type="GO" id="GO:0016020">
    <property type="term" value="C:membrane"/>
    <property type="evidence" value="ECO:0007669"/>
    <property type="project" value="UniProtKB-SubCell"/>
</dbReference>
<evidence type="ECO:0000313" key="13">
    <source>
        <dbReference type="Proteomes" id="UP000515154"/>
    </source>
</evidence>
<evidence type="ECO:0000256" key="8">
    <source>
        <dbReference type="PROSITE-ProRule" id="PRU00377"/>
    </source>
</evidence>
<feature type="region of interest" description="Disordered" evidence="10">
    <location>
        <begin position="1626"/>
        <end position="1646"/>
    </location>
</feature>
<evidence type="ECO:0000313" key="14">
    <source>
        <dbReference type="RefSeq" id="XP_036364437.1"/>
    </source>
</evidence>
<keyword evidence="5 7" id="KW-1015">Disulfide bond</keyword>
<evidence type="ECO:0000256" key="2">
    <source>
        <dbReference type="ARBA" id="ARBA00022536"/>
    </source>
</evidence>
<accession>A0A7E6FBU9</accession>
<keyword evidence="3 9" id="KW-0732">Signal</keyword>
<dbReference type="InterPro" id="IPR050906">
    <property type="entry name" value="Notch_signaling"/>
</dbReference>
<dbReference type="PROSITE" id="PS00022">
    <property type="entry name" value="EGF_1"/>
    <property type="match status" value="1"/>
</dbReference>
<sequence>MKSCGIGKYVTNTIKSNNIDFQNIKDLHNPMKFRIKQRHSLLNLKIAVWDYADVDVFQRVDYMSSYIKVERHFAWKIINLKGRVSSMFLQLKMYCNQNYYGSTCKTYCIPTNSEKGHYKCDKNTGRKKCYTGWTGENCHVNQDDCSSSRCHSSATCIDGVNYYTCLCPPERTGTTCDILLYKTTARLIQTASTYQTKSTSVSHDEDSQKSVSHVTTATTTSRHLSEASTFTSDSTLKVKLNVTAAKTSRSPPVTKEFHTDTTSDTTIPSKATDTRLPDYYVSEDVTELTEISRTNISTTRVLDKTITARENETDFNVSSVQPTTTSLFLTTSITQEEYSTHIPANTTISFTPIKDSTDSVTTGETVRSDSTSQTIQQTRLGTEGDATKVTEKTSFGINETETENVTLVFDYKISTSDHLATNISSVAPVESDITSSTLSTVANVSGYYVSEDITTSTEINRTDISSQTSEATMSHSSQRQPTDRFLFTEDFIDQFNTTTEKGPSKSENITDFSREYTTDKLNQTVESSTTLQTRTISKDDEIFYTDTKTVEAISIASESSRDTSSVPAIPQSSKTFSSIQEGKTIYPATEPTSTRIETPDSWVENVTIQTSKEASTDFTKLLETQSVDSLRNYTGYSATDYDTSKMSTEEGKELKTEVLFTIDVANTSIESSSELTRFVPFLDNVTSAFQGKTSSKEGGEETMTSSVITTGVNETYFSVSPTQSTSTSSLFPETAETKEEYSTHTAPNGTVSFTPIKDFTDSVTRQTSHETEDNATKLMEKTSFGINETEIENVTLVFGYKISTSDHLTTNISSVAPVESDITSSILSTDAKVSDYHVSEDITTSTEINRTDISSQTPEATMSHSSPRQPTDHFLFTEDFIDQFNTTTEKGPSKSENITDFSREYTTDKLNQTVESSTTLQTSTISKDDEIFYTDTKTVEAISLPSESSRDTSSVPAITQSSNTFSSIQEGKTIYPATEPTSTRIETPDSWVENVTIQTSQETSTDFTKLLETQSVSSVSNYTGYSATDYNTSKMSTEEGKELRTEVLFTTESTNISTHSSLEVSRFVPYLDNITETVTSSVTIVGENETDTNVSSVQPTTTSLFLTTNITQDEYSTHIPANTTISFTPIKDSTDSVTTGETVRSDSTSQIIQHTRLGTEGDVTKLMEKTSFGINETETENVTLVFGYKISTSDHLTTNISSVAPVESDITSSTLSTDAKVSGYYVSEDITTSTEINRTDISSQTPEATMSHSSPRQPTDHFLFTEDFIDQFNTTTEKGPSKSENITDFSREYTTDKLNQTVESSTTLQTSTISKDDEIFYTDTKTVEAISLPSESSRDTSSVPAITQSSNTFSSIQEGKTIYPATEPTSTRIETPDSWVENVTIQTSQETSTDFTKLLETQSVSSVSNYTGYSATDYNTSKMSTEEGKELRTEVLFTTESTNISTQSSLEVSRFVPYLDNITETVTSSVTIVGENETDTNVSSVQPTTTTSLFLTTNITQDEYSTHIPANTTISFTPIKDSTDSVTTGETVRSDSTSQNIQHTRLGTEGDVTKLMEKTSFGINETETENVTLVFGYKISTSDHLTTNISSVAPVESDITSSTLSTDAKVSGYYVSEDITTSTEINRTDISSQTPEATMSHSSQRQPTDHFLFTEDFIDQFNTTTEKGPSKSENITDFSREYTTDKLSYTTESSASSSSKANITDEVSRTAEFIDKSNIYNLTESIISNTNATIYSSDHITTTLMSKIINITTYRPKSIEADSDFRTTQFAIHDTTPSVTLANQYISSAGTISIQNATAKIGPIASDRTRATSLSYNQSSKKLVATDIASSISWLSKSMTAIIPPKHKYTFFITKMIVNWVQRRLRLFFNFNWLSVHQFKSTCIVLVIKPATVRKAAAQQPNPNSGSVGHKQLETLKLKVCRPAKQLPTTTSTTLTTTKSSLTTFKYENKTHVDKKIIHPGNSATTFKVVSTAKPYYHYGKNVIVKIYRKNQRIFQRTLTRLSNLWRGVNQITNRLYQPATNRKQGIRRLWNNAWLGAQKAYKKSQLLLRKTYTRVVLRFSSMFDQAKSTTATNFRQYYNSYRNYYNSYITQVQNTAQYFKNNYDYYTKNLRNYWNRYVT</sequence>
<evidence type="ECO:0000259" key="12">
    <source>
        <dbReference type="PROSITE" id="PS51051"/>
    </source>
</evidence>
<dbReference type="FunFam" id="2.10.25.10:FF:000122">
    <property type="entry name" value="Protein crumbs homolog 2"/>
    <property type="match status" value="1"/>
</dbReference>
<dbReference type="Pfam" id="PF01414">
    <property type="entry name" value="DSL"/>
    <property type="match status" value="1"/>
</dbReference>
<keyword evidence="2 7" id="KW-0245">EGF-like domain</keyword>
<dbReference type="Proteomes" id="UP000515154">
    <property type="component" value="Linkage group LG13"/>
</dbReference>
<proteinExistence type="predicted"/>
<dbReference type="InterPro" id="IPR000742">
    <property type="entry name" value="EGF"/>
</dbReference>
<dbReference type="InterPro" id="IPR009030">
    <property type="entry name" value="Growth_fac_rcpt_cys_sf"/>
</dbReference>
<reference evidence="14" key="1">
    <citation type="submission" date="2025-08" db="UniProtKB">
        <authorList>
            <consortium name="RefSeq"/>
        </authorList>
    </citation>
    <scope>IDENTIFICATION</scope>
</reference>
<dbReference type="CDD" id="cd00054">
    <property type="entry name" value="EGF_CA"/>
    <property type="match status" value="1"/>
</dbReference>
<keyword evidence="13" id="KW-1185">Reference proteome</keyword>
<feature type="disulfide bond" evidence="8">
    <location>
        <begin position="108"/>
        <end position="120"/>
    </location>
</feature>
<feature type="disulfide bond" evidence="7">
    <location>
        <begin position="167"/>
        <end position="176"/>
    </location>
</feature>
<dbReference type="PANTHER" id="PTHR24044">
    <property type="entry name" value="NOTCH LIGAND FAMILY MEMBER"/>
    <property type="match status" value="1"/>
</dbReference>
<keyword evidence="9" id="KW-0812">Transmembrane</keyword>
<evidence type="ECO:0000256" key="9">
    <source>
        <dbReference type="RuleBase" id="RU280815"/>
    </source>
</evidence>
<dbReference type="SMART" id="SM00179">
    <property type="entry name" value="EGF_CA"/>
    <property type="match status" value="1"/>
</dbReference>
<dbReference type="GO" id="GO:0007154">
    <property type="term" value="P:cell communication"/>
    <property type="evidence" value="ECO:0007669"/>
    <property type="project" value="InterPro"/>
</dbReference>
<comment type="caution">
    <text evidence="7">Lacks conserved residue(s) required for the propagation of feature annotation.</text>
</comment>
<dbReference type="Gene3D" id="2.10.25.140">
    <property type="match status" value="1"/>
</dbReference>
<dbReference type="GO" id="GO:0005509">
    <property type="term" value="F:calcium ion binding"/>
    <property type="evidence" value="ECO:0007669"/>
    <property type="project" value="InterPro"/>
</dbReference>
<dbReference type="PANTHER" id="PTHR24044:SF417">
    <property type="entry name" value="WEARY, ISOFORM B"/>
    <property type="match status" value="1"/>
</dbReference>
<evidence type="ECO:0000256" key="5">
    <source>
        <dbReference type="ARBA" id="ARBA00023157"/>
    </source>
</evidence>
<feature type="compositionally biased region" description="Polar residues" evidence="10">
    <location>
        <begin position="945"/>
        <end position="963"/>
    </location>
</feature>
<feature type="region of interest" description="Disordered" evidence="10">
    <location>
        <begin position="944"/>
        <end position="963"/>
    </location>
</feature>
<feature type="domain" description="DSL" evidence="12">
    <location>
        <begin position="93"/>
        <end position="138"/>
    </location>
</feature>
<feature type="region of interest" description="Disordered" evidence="10">
    <location>
        <begin position="1332"/>
        <end position="1351"/>
    </location>
</feature>
<evidence type="ECO:0000256" key="10">
    <source>
        <dbReference type="SAM" id="MobiDB-lite"/>
    </source>
</evidence>
<dbReference type="SUPFAM" id="SSF57184">
    <property type="entry name" value="Growth factor receptor domain"/>
    <property type="match status" value="1"/>
</dbReference>
<feature type="region of interest" description="Disordered" evidence="10">
    <location>
        <begin position="559"/>
        <end position="578"/>
    </location>
</feature>
<evidence type="ECO:0000256" key="7">
    <source>
        <dbReference type="PROSITE-ProRule" id="PRU00076"/>
    </source>
</evidence>
<dbReference type="PROSITE" id="PS01187">
    <property type="entry name" value="EGF_CA"/>
    <property type="match status" value="1"/>
</dbReference>
<feature type="compositionally biased region" description="Polar residues" evidence="10">
    <location>
        <begin position="1333"/>
        <end position="1351"/>
    </location>
</feature>
<evidence type="ECO:0000256" key="3">
    <source>
        <dbReference type="ARBA" id="ARBA00022729"/>
    </source>
</evidence>
<dbReference type="PROSITE" id="PS51051">
    <property type="entry name" value="DSL"/>
    <property type="match status" value="1"/>
</dbReference>
<keyword evidence="9" id="KW-1133">Transmembrane helix</keyword>
<keyword evidence="4 9" id="KW-0677">Repeat</keyword>
<dbReference type="KEGG" id="osn:115218563"/>
<dbReference type="PROSITE" id="PS50026">
    <property type="entry name" value="EGF_3"/>
    <property type="match status" value="1"/>
</dbReference>
<keyword evidence="9" id="KW-0472">Membrane</keyword>
<keyword evidence="6" id="KW-0325">Glycoprotein</keyword>
<dbReference type="Gene3D" id="2.10.25.10">
    <property type="entry name" value="Laminin"/>
    <property type="match status" value="1"/>
</dbReference>
<protein>
    <recommendedName>
        <fullName evidence="9">Delta-like protein</fullName>
    </recommendedName>
</protein>
<evidence type="ECO:0000259" key="11">
    <source>
        <dbReference type="PROSITE" id="PS50026"/>
    </source>
</evidence>
<dbReference type="InterPro" id="IPR000152">
    <property type="entry name" value="EGF-type_Asp/Asn_hydroxyl_site"/>
</dbReference>
<feature type="domain" description="EGF-like" evidence="11">
    <location>
        <begin position="141"/>
        <end position="177"/>
    </location>
</feature>
<dbReference type="GO" id="GO:0005112">
    <property type="term" value="F:Notch binding"/>
    <property type="evidence" value="ECO:0007669"/>
    <property type="project" value="TreeGrafter"/>
</dbReference>
<gene>
    <name evidence="14" type="primary">LOC115218563</name>
</gene>
<evidence type="ECO:0000256" key="1">
    <source>
        <dbReference type="ARBA" id="ARBA00022473"/>
    </source>
</evidence>
<feature type="disulfide bond" evidence="8">
    <location>
        <begin position="95"/>
        <end position="104"/>
    </location>
</feature>
<evidence type="ECO:0000256" key="4">
    <source>
        <dbReference type="ARBA" id="ARBA00022737"/>
    </source>
</evidence>
<dbReference type="SMART" id="SM00051">
    <property type="entry name" value="DSL"/>
    <property type="match status" value="1"/>
</dbReference>
<comment type="subcellular location">
    <subcellularLocation>
        <location evidence="9">Membrane</location>
        <topology evidence="9">Single-pass type I membrane protein</topology>
    </subcellularLocation>
</comment>
<evidence type="ECO:0000256" key="6">
    <source>
        <dbReference type="ARBA" id="ARBA00023180"/>
    </source>
</evidence>
<dbReference type="InterPro" id="IPR018097">
    <property type="entry name" value="EGF_Ca-bd_CS"/>
</dbReference>
<comment type="function">
    <text evidence="9">Putative Notch ligand involved in the mediation of Notch signaling.</text>
</comment>
<dbReference type="InterPro" id="IPR001881">
    <property type="entry name" value="EGF-like_Ca-bd_dom"/>
</dbReference>
<feature type="disulfide bond" evidence="8">
    <location>
        <begin position="129"/>
        <end position="138"/>
    </location>
</feature>
<dbReference type="PROSITE" id="PS00010">
    <property type="entry name" value="ASX_HYDROXYL"/>
    <property type="match status" value="1"/>
</dbReference>
<organism evidence="13 14">
    <name type="scientific">Octopus sinensis</name>
    <name type="common">East Asian common octopus</name>
    <dbReference type="NCBI Taxonomy" id="2607531"/>
    <lineage>
        <taxon>Eukaryota</taxon>
        <taxon>Metazoa</taxon>
        <taxon>Spiralia</taxon>
        <taxon>Lophotrochozoa</taxon>
        <taxon>Mollusca</taxon>
        <taxon>Cephalopoda</taxon>
        <taxon>Coleoidea</taxon>
        <taxon>Octopodiformes</taxon>
        <taxon>Octopoda</taxon>
        <taxon>Incirrata</taxon>
        <taxon>Octopodidae</taxon>
        <taxon>Octopus</taxon>
    </lineage>
</organism>
<dbReference type="RefSeq" id="XP_036364437.1">
    <property type="nucleotide sequence ID" value="XM_036508544.1"/>
</dbReference>